<gene>
    <name evidence="1" type="ORF">PIB30_080276</name>
</gene>
<evidence type="ECO:0000313" key="2">
    <source>
        <dbReference type="Proteomes" id="UP001341840"/>
    </source>
</evidence>
<proteinExistence type="predicted"/>
<keyword evidence="2" id="KW-1185">Reference proteome</keyword>
<reference evidence="1 2" key="1">
    <citation type="journal article" date="2023" name="Plants (Basel)">
        <title>Bridging the Gap: Combining Genomics and Transcriptomics Approaches to Understand Stylosanthes scabra, an Orphan Legume from the Brazilian Caatinga.</title>
        <authorList>
            <person name="Ferreira-Neto J.R.C."/>
            <person name="da Silva M.D."/>
            <person name="Binneck E."/>
            <person name="de Melo N.F."/>
            <person name="da Silva R.H."/>
            <person name="de Melo A.L.T.M."/>
            <person name="Pandolfi V."/>
            <person name="Bustamante F.O."/>
            <person name="Brasileiro-Vidal A.C."/>
            <person name="Benko-Iseppon A.M."/>
        </authorList>
    </citation>
    <scope>NUCLEOTIDE SEQUENCE [LARGE SCALE GENOMIC DNA]</scope>
    <source>
        <tissue evidence="1">Leaves</tissue>
    </source>
</reference>
<dbReference type="EMBL" id="JASCZI010152199">
    <property type="protein sequence ID" value="MED6175638.1"/>
    <property type="molecule type" value="Genomic_DNA"/>
</dbReference>
<protein>
    <submittedName>
        <fullName evidence="1">Uncharacterized protein</fullName>
    </submittedName>
</protein>
<accession>A0ABU6VUX3</accession>
<comment type="caution">
    <text evidence="1">The sequence shown here is derived from an EMBL/GenBank/DDBJ whole genome shotgun (WGS) entry which is preliminary data.</text>
</comment>
<organism evidence="1 2">
    <name type="scientific">Stylosanthes scabra</name>
    <dbReference type="NCBI Taxonomy" id="79078"/>
    <lineage>
        <taxon>Eukaryota</taxon>
        <taxon>Viridiplantae</taxon>
        <taxon>Streptophyta</taxon>
        <taxon>Embryophyta</taxon>
        <taxon>Tracheophyta</taxon>
        <taxon>Spermatophyta</taxon>
        <taxon>Magnoliopsida</taxon>
        <taxon>eudicotyledons</taxon>
        <taxon>Gunneridae</taxon>
        <taxon>Pentapetalae</taxon>
        <taxon>rosids</taxon>
        <taxon>fabids</taxon>
        <taxon>Fabales</taxon>
        <taxon>Fabaceae</taxon>
        <taxon>Papilionoideae</taxon>
        <taxon>50 kb inversion clade</taxon>
        <taxon>dalbergioids sensu lato</taxon>
        <taxon>Dalbergieae</taxon>
        <taxon>Pterocarpus clade</taxon>
        <taxon>Stylosanthes</taxon>
    </lineage>
</organism>
<sequence>MGEEIKVNSYGEAQLNGLEVIVQFLLEELNIRNGDVSLISSCKNVVDWVNGEKSTSWENRRKTSGLNHNGKA</sequence>
<dbReference type="Proteomes" id="UP001341840">
    <property type="component" value="Unassembled WGS sequence"/>
</dbReference>
<name>A0ABU6VUX3_9FABA</name>
<evidence type="ECO:0000313" key="1">
    <source>
        <dbReference type="EMBL" id="MED6175638.1"/>
    </source>
</evidence>